<reference evidence="1 2" key="1">
    <citation type="journal article" date="2017" name="BMC Genomics">
        <title>Whole-genome assembly of Babesia ovata and comparative genomics between closely related pathogens.</title>
        <authorList>
            <person name="Yamagishi J."/>
            <person name="Asada M."/>
            <person name="Hakimi H."/>
            <person name="Tanaka T.Q."/>
            <person name="Sugimoto C."/>
            <person name="Kawazu S."/>
        </authorList>
    </citation>
    <scope>NUCLEOTIDE SEQUENCE [LARGE SCALE GENOMIC DNA]</scope>
    <source>
        <strain evidence="1 2">Miyake</strain>
    </source>
</reference>
<dbReference type="EMBL" id="BDSA01000002">
    <property type="protein sequence ID" value="GBE61133.1"/>
    <property type="molecule type" value="Genomic_DNA"/>
</dbReference>
<dbReference type="GO" id="GO:0004386">
    <property type="term" value="F:helicase activity"/>
    <property type="evidence" value="ECO:0007669"/>
    <property type="project" value="UniProtKB-KW"/>
</dbReference>
<dbReference type="GeneID" id="39874903"/>
<keyword evidence="2" id="KW-1185">Reference proteome</keyword>
<name>A0A2H6KDR1_9APIC</name>
<protein>
    <submittedName>
        <fullName evidence="1">REP helicase, putative</fullName>
    </submittedName>
</protein>
<organism evidence="1 2">
    <name type="scientific">Babesia ovata</name>
    <dbReference type="NCBI Taxonomy" id="189622"/>
    <lineage>
        <taxon>Eukaryota</taxon>
        <taxon>Sar</taxon>
        <taxon>Alveolata</taxon>
        <taxon>Apicomplexa</taxon>
        <taxon>Aconoidasida</taxon>
        <taxon>Piroplasmida</taxon>
        <taxon>Babesiidae</taxon>
        <taxon>Babesia</taxon>
    </lineage>
</organism>
<keyword evidence="1" id="KW-0347">Helicase</keyword>
<evidence type="ECO:0000313" key="2">
    <source>
        <dbReference type="Proteomes" id="UP000236319"/>
    </source>
</evidence>
<accession>A0A2H6KDR1</accession>
<dbReference type="RefSeq" id="XP_028867376.1">
    <property type="nucleotide sequence ID" value="XM_029011543.1"/>
</dbReference>
<gene>
    <name evidence="1" type="ORF">BOVATA_026260</name>
</gene>
<dbReference type="Proteomes" id="UP000236319">
    <property type="component" value="Unassembled WGS sequence"/>
</dbReference>
<keyword evidence="1" id="KW-0067">ATP-binding</keyword>
<sequence>MIILIVEVMVEGVLRRRFVMYPQLESSDARAQIQKAFVAVIGQAVNNRCICEAIWFVIIFHAVIVAHDGSGGTAGNSLIEDDGVPLVDFDRFISPECSDDAAVEPTDSEGRVSMRRLCGLLVNMSPA</sequence>
<comment type="caution">
    <text evidence="1">The sequence shown here is derived from an EMBL/GenBank/DDBJ whole genome shotgun (WGS) entry which is preliminary data.</text>
</comment>
<evidence type="ECO:0000313" key="1">
    <source>
        <dbReference type="EMBL" id="GBE61133.1"/>
    </source>
</evidence>
<dbReference type="VEuPathDB" id="PiroplasmaDB:BOVATA_026260"/>
<keyword evidence="1" id="KW-0378">Hydrolase</keyword>
<proteinExistence type="predicted"/>
<dbReference type="AlphaFoldDB" id="A0A2H6KDR1"/>
<keyword evidence="1" id="KW-0547">Nucleotide-binding</keyword>